<dbReference type="GeneID" id="96667903"/>
<dbReference type="GO" id="GO:0004386">
    <property type="term" value="F:helicase activity"/>
    <property type="evidence" value="ECO:0007669"/>
    <property type="project" value="UniProtKB-KW"/>
</dbReference>
<organism evidence="6 7">
    <name type="scientific">Companilactobacillus paralimentarius DSM 13238 = JCM 10415</name>
    <dbReference type="NCBI Taxonomy" id="1122151"/>
    <lineage>
        <taxon>Bacteria</taxon>
        <taxon>Bacillati</taxon>
        <taxon>Bacillota</taxon>
        <taxon>Bacilli</taxon>
        <taxon>Lactobacillales</taxon>
        <taxon>Lactobacillaceae</taxon>
        <taxon>Companilactobacillus</taxon>
    </lineage>
</organism>
<proteinExistence type="predicted"/>
<reference evidence="6 7" key="1">
    <citation type="journal article" date="2015" name="Genome Announc.">
        <title>Expanding the biotechnology potential of lactobacilli through comparative genomics of 213 strains and associated genera.</title>
        <authorList>
            <person name="Sun Z."/>
            <person name="Harris H.M."/>
            <person name="McCann A."/>
            <person name="Guo C."/>
            <person name="Argimon S."/>
            <person name="Zhang W."/>
            <person name="Yang X."/>
            <person name="Jeffery I.B."/>
            <person name="Cooney J.C."/>
            <person name="Kagawa T.F."/>
            <person name="Liu W."/>
            <person name="Song Y."/>
            <person name="Salvetti E."/>
            <person name="Wrobel A."/>
            <person name="Rasinkangas P."/>
            <person name="Parkhill J."/>
            <person name="Rea M.C."/>
            <person name="O'Sullivan O."/>
            <person name="Ritari J."/>
            <person name="Douillard F.P."/>
            <person name="Paul Ross R."/>
            <person name="Yang R."/>
            <person name="Briner A.E."/>
            <person name="Felis G.E."/>
            <person name="de Vos W.M."/>
            <person name="Barrangou R."/>
            <person name="Klaenhammer T.R."/>
            <person name="Caufield P.W."/>
            <person name="Cui Y."/>
            <person name="Zhang H."/>
            <person name="O'Toole P.W."/>
        </authorList>
    </citation>
    <scope>NUCLEOTIDE SEQUENCE [LARGE SCALE GENOMIC DNA]</scope>
    <source>
        <strain evidence="6 7">DSM 13238</strain>
    </source>
</reference>
<name>A0A0R1PM93_9LACO</name>
<keyword evidence="7" id="KW-1185">Reference proteome</keyword>
<evidence type="ECO:0000259" key="5">
    <source>
        <dbReference type="Pfam" id="PF09588"/>
    </source>
</evidence>
<dbReference type="PATRIC" id="fig|1122151.5.peg.2323"/>
<dbReference type="InterPro" id="IPR051703">
    <property type="entry name" value="NF-kappa-B_Signaling_Reg"/>
</dbReference>
<dbReference type="RefSeq" id="WP_025084985.1">
    <property type="nucleotide sequence ID" value="NZ_AZES01000059.1"/>
</dbReference>
<dbReference type="OrthoDB" id="46225at2"/>
<evidence type="ECO:0000256" key="4">
    <source>
        <dbReference type="ARBA" id="ARBA00022840"/>
    </source>
</evidence>
<comment type="caution">
    <text evidence="6">The sequence shown here is derived from an EMBL/GenBank/DDBJ whole genome shotgun (WGS) entry which is preliminary data.</text>
</comment>
<keyword evidence="4" id="KW-0067">ATP-binding</keyword>
<evidence type="ECO:0000256" key="2">
    <source>
        <dbReference type="ARBA" id="ARBA00022801"/>
    </source>
</evidence>
<dbReference type="InterPro" id="IPR011335">
    <property type="entry name" value="Restrct_endonuc-II-like"/>
</dbReference>
<dbReference type="Gene3D" id="3.90.320.10">
    <property type="match status" value="1"/>
</dbReference>
<keyword evidence="2" id="KW-0378">Hydrolase</keyword>
<protein>
    <recommendedName>
        <fullName evidence="5">YqaJ viral recombinase domain-containing protein</fullName>
    </recommendedName>
</protein>
<dbReference type="InterPro" id="IPR017482">
    <property type="entry name" value="Lambda-type_endonuclease"/>
</dbReference>
<sequence length="318" mass="36877">MQEIIKTVDMNEAQWLANRRGGIGGSDVSAILGINKYRTPFEVWLDKTGQIPIDTTETSEAIHFGNVFEEIVAQEFSRRADKKVFRQNKTYIHPEYPMLRANIDRDIAHEPGFLECKTANAYLASEWKDDEVPAPYLLQVQHYMNVLDRPYCYIAVLIGGQQFKYKRIERDQELIDVIQDKLVSWWNKYVINGEQPPIDGSDAATNFLKDYLVDKSEGDVIQLQSDDFNRIKQRQQLKSTEKDLKQAIASIDNHLKLELATADEGQLDGYKVGFKTYRKESIDKAMLKDKYPDIYKDVVRNSKYRRLTIKEDLHNGNE</sequence>
<evidence type="ECO:0000313" key="6">
    <source>
        <dbReference type="EMBL" id="KRL31186.1"/>
    </source>
</evidence>
<dbReference type="InterPro" id="IPR011604">
    <property type="entry name" value="PDDEXK-like_dom_sf"/>
</dbReference>
<dbReference type="GO" id="GO:0016787">
    <property type="term" value="F:hydrolase activity"/>
    <property type="evidence" value="ECO:0007669"/>
    <property type="project" value="UniProtKB-KW"/>
</dbReference>
<dbReference type="PANTHER" id="PTHR46609:SF6">
    <property type="entry name" value="EXONUCLEASE, PHAGE-TYPE_RECB, C-TERMINAL DOMAIN-CONTAINING PROTEIN-RELATED"/>
    <property type="match status" value="1"/>
</dbReference>
<dbReference type="Proteomes" id="UP000051908">
    <property type="component" value="Unassembled WGS sequence"/>
</dbReference>
<dbReference type="SUPFAM" id="SSF52980">
    <property type="entry name" value="Restriction endonuclease-like"/>
    <property type="match status" value="1"/>
</dbReference>
<accession>A0A0R1PM93</accession>
<dbReference type="Pfam" id="PF09588">
    <property type="entry name" value="YqaJ"/>
    <property type="match status" value="1"/>
</dbReference>
<dbReference type="PANTHER" id="PTHR46609">
    <property type="entry name" value="EXONUCLEASE, PHAGE-TYPE/RECB, C-TERMINAL DOMAIN-CONTAINING PROTEIN"/>
    <property type="match status" value="1"/>
</dbReference>
<feature type="domain" description="YqaJ viral recombinase" evidence="5">
    <location>
        <begin position="14"/>
        <end position="146"/>
    </location>
</feature>
<evidence type="ECO:0000256" key="1">
    <source>
        <dbReference type="ARBA" id="ARBA00022741"/>
    </source>
</evidence>
<dbReference type="NCBIfam" id="TIGR03033">
    <property type="entry name" value="phage_rel_nuc"/>
    <property type="match status" value="1"/>
</dbReference>
<dbReference type="GO" id="GO:0005524">
    <property type="term" value="F:ATP binding"/>
    <property type="evidence" value="ECO:0007669"/>
    <property type="project" value="UniProtKB-KW"/>
</dbReference>
<dbReference type="AlphaFoldDB" id="A0A0R1PM93"/>
<keyword evidence="1" id="KW-0547">Nucleotide-binding</keyword>
<dbReference type="InterPro" id="IPR019080">
    <property type="entry name" value="YqaJ_viral_recombinase"/>
</dbReference>
<gene>
    <name evidence="6" type="ORF">FD33_GL002247</name>
</gene>
<dbReference type="EMBL" id="AZES01000059">
    <property type="protein sequence ID" value="KRL31186.1"/>
    <property type="molecule type" value="Genomic_DNA"/>
</dbReference>
<evidence type="ECO:0000313" key="7">
    <source>
        <dbReference type="Proteomes" id="UP000051908"/>
    </source>
</evidence>
<keyword evidence="3" id="KW-0347">Helicase</keyword>
<evidence type="ECO:0000256" key="3">
    <source>
        <dbReference type="ARBA" id="ARBA00022806"/>
    </source>
</evidence>